<protein>
    <submittedName>
        <fullName evidence="1">Uncharacterized protein</fullName>
    </submittedName>
</protein>
<name>C0CLM2_BLAHS</name>
<dbReference type="AlphaFoldDB" id="C0CLM2"/>
<keyword evidence="2" id="KW-1185">Reference proteome</keyword>
<evidence type="ECO:0000313" key="2">
    <source>
        <dbReference type="Proteomes" id="UP000003100"/>
    </source>
</evidence>
<comment type="caution">
    <text evidence="1">The sequence shown here is derived from an EMBL/GenBank/DDBJ whole genome shotgun (WGS) entry which is preliminary data.</text>
</comment>
<sequence length="42" mass="5050">MRIIIDEKYFIETDRLNYILKEKCIAKKSGKEIYRTVGYYGS</sequence>
<feature type="non-terminal residue" evidence="1">
    <location>
        <position position="42"/>
    </location>
</feature>
<dbReference type="Proteomes" id="UP000003100">
    <property type="component" value="Unassembled WGS sequence"/>
</dbReference>
<evidence type="ECO:0000313" key="1">
    <source>
        <dbReference type="EMBL" id="EEG49339.1"/>
    </source>
</evidence>
<proteinExistence type="predicted"/>
<gene>
    <name evidence="1" type="ORF">RUMHYD_01744</name>
</gene>
<dbReference type="EMBL" id="ACBZ01000088">
    <property type="protein sequence ID" value="EEG49339.1"/>
    <property type="molecule type" value="Genomic_DNA"/>
</dbReference>
<accession>C0CLM2</accession>
<dbReference type="HOGENOM" id="CLU_3261879_0_0_9"/>
<organism evidence="1 2">
    <name type="scientific">Blautia hydrogenotrophica (strain DSM 10507 / JCM 14656 / S5a33)</name>
    <name type="common">Ruminococcus hydrogenotrophicus</name>
    <dbReference type="NCBI Taxonomy" id="476272"/>
    <lineage>
        <taxon>Bacteria</taxon>
        <taxon>Bacillati</taxon>
        <taxon>Bacillota</taxon>
        <taxon>Clostridia</taxon>
        <taxon>Lachnospirales</taxon>
        <taxon>Lachnospiraceae</taxon>
        <taxon>Blautia</taxon>
    </lineage>
</organism>
<reference evidence="1 2" key="1">
    <citation type="submission" date="2009-01" db="EMBL/GenBank/DDBJ databases">
        <authorList>
            <person name="Fulton L."/>
            <person name="Clifton S."/>
            <person name="Fulton B."/>
            <person name="Xu J."/>
            <person name="Minx P."/>
            <person name="Pepin K.H."/>
            <person name="Johnson M."/>
            <person name="Bhonagiri V."/>
            <person name="Nash W.E."/>
            <person name="Mardis E.R."/>
            <person name="Wilson R.K."/>
        </authorList>
    </citation>
    <scope>NUCLEOTIDE SEQUENCE [LARGE SCALE GENOMIC DNA]</scope>
    <source>
        <strain evidence="2">DSM 10507 / JCM 14656 / S5a33</strain>
    </source>
</reference>
<reference evidence="1 2" key="2">
    <citation type="submission" date="2009-02" db="EMBL/GenBank/DDBJ databases">
        <title>Draft genome sequence of Blautia hydrogenotrophica DSM 10507 (Ruminococcus hydrogenotrophicus DSM 10507).</title>
        <authorList>
            <person name="Sudarsanam P."/>
            <person name="Ley R."/>
            <person name="Guruge J."/>
            <person name="Turnbaugh P.J."/>
            <person name="Mahowald M."/>
            <person name="Liep D."/>
            <person name="Gordon J."/>
        </authorList>
    </citation>
    <scope>NUCLEOTIDE SEQUENCE [LARGE SCALE GENOMIC DNA]</scope>
    <source>
        <strain evidence="2">DSM 10507 / JCM 14656 / S5a33</strain>
    </source>
</reference>